<feature type="transmembrane region" description="Helical" evidence="1">
    <location>
        <begin position="169"/>
        <end position="187"/>
    </location>
</feature>
<organism evidence="2 3">
    <name type="scientific">Lojkania enalia</name>
    <dbReference type="NCBI Taxonomy" id="147567"/>
    <lineage>
        <taxon>Eukaryota</taxon>
        <taxon>Fungi</taxon>
        <taxon>Dikarya</taxon>
        <taxon>Ascomycota</taxon>
        <taxon>Pezizomycotina</taxon>
        <taxon>Dothideomycetes</taxon>
        <taxon>Pleosporomycetidae</taxon>
        <taxon>Pleosporales</taxon>
        <taxon>Pleosporales incertae sedis</taxon>
        <taxon>Lojkania</taxon>
    </lineage>
</organism>
<evidence type="ECO:0000313" key="2">
    <source>
        <dbReference type="EMBL" id="KAF2258082.1"/>
    </source>
</evidence>
<evidence type="ECO:0000256" key="1">
    <source>
        <dbReference type="SAM" id="Phobius"/>
    </source>
</evidence>
<dbReference type="OrthoDB" id="5086500at2759"/>
<comment type="caution">
    <text evidence="2">The sequence shown here is derived from an EMBL/GenBank/DDBJ whole genome shotgun (WGS) entry which is preliminary data.</text>
</comment>
<proteinExistence type="predicted"/>
<dbReference type="PANTHER" id="PTHR34414:SF1">
    <property type="entry name" value="SUBTILISIN-LIKE SERINE PROTEASE"/>
    <property type="match status" value="1"/>
</dbReference>
<protein>
    <recommendedName>
        <fullName evidence="4">Subtilisin-like serine protease</fullName>
    </recommendedName>
</protein>
<sequence length="264" mass="31294">MSTFSGANINALHRQRIKGREIIITEEVRLHLVWTHDRIFIKPLPRYLLSQSFWETFLAESGVTSDTSNSSIRKAALGFLRTYRYLIQYESDFNIAQQEDHRLIPDGLTWESFSGFISDIKHIDDFDVSRRYHYGELRLTRLNFYAPFLLRKFHFEQIHGQYASFFSRLYGPLLFVFALISIVLNSMQVELTIEQIVPYHWESFKSAARWFTVLTLIGAAIVSCWFICLWLWLFTDEWVFTIRRRREKQREFAVARRAKKGGDA</sequence>
<keyword evidence="1" id="KW-0812">Transmembrane</keyword>
<dbReference type="PANTHER" id="PTHR34414">
    <property type="entry name" value="HET DOMAIN-CONTAINING PROTEIN-RELATED"/>
    <property type="match status" value="1"/>
</dbReference>
<gene>
    <name evidence="2" type="ORF">CC78DRAFT_538072</name>
</gene>
<name>A0A9P4JW69_9PLEO</name>
<dbReference type="Pfam" id="PF20246">
    <property type="entry name" value="DUF6601"/>
    <property type="match status" value="1"/>
</dbReference>
<dbReference type="EMBL" id="ML986787">
    <property type="protein sequence ID" value="KAF2258082.1"/>
    <property type="molecule type" value="Genomic_DNA"/>
</dbReference>
<dbReference type="AlphaFoldDB" id="A0A9P4JW69"/>
<keyword evidence="1" id="KW-0472">Membrane</keyword>
<dbReference type="Proteomes" id="UP000800093">
    <property type="component" value="Unassembled WGS sequence"/>
</dbReference>
<reference evidence="3" key="1">
    <citation type="journal article" date="2020" name="Stud. Mycol.">
        <title>101 Dothideomycetes genomes: A test case for predicting lifestyles and emergence of pathogens.</title>
        <authorList>
            <person name="Haridas S."/>
            <person name="Albert R."/>
            <person name="Binder M."/>
            <person name="Bloem J."/>
            <person name="LaButti K."/>
            <person name="Salamov A."/>
            <person name="Andreopoulos B."/>
            <person name="Baker S."/>
            <person name="Barry K."/>
            <person name="Bills G."/>
            <person name="Bluhm B."/>
            <person name="Cannon C."/>
            <person name="Castanera R."/>
            <person name="Culley D."/>
            <person name="Daum C."/>
            <person name="Ezra D."/>
            <person name="Gonzalez J."/>
            <person name="Henrissat B."/>
            <person name="Kuo A."/>
            <person name="Liang C."/>
            <person name="Lipzen A."/>
            <person name="Lutzoni F."/>
            <person name="Magnuson J."/>
            <person name="Mondo S."/>
            <person name="Nolan M."/>
            <person name="Ohm R."/>
            <person name="Pangilinan J."/>
            <person name="Park H.-J."/>
            <person name="Ramirez L."/>
            <person name="Alfaro M."/>
            <person name="Sun H."/>
            <person name="Tritt A."/>
            <person name="Yoshinaga Y."/>
            <person name="Zwiers L.-H."/>
            <person name="Turgeon B."/>
            <person name="Goodwin S."/>
            <person name="Spatafora J."/>
            <person name="Crous P."/>
            <person name="Grigoriev I."/>
        </authorList>
    </citation>
    <scope>NUCLEOTIDE SEQUENCE [LARGE SCALE GENOMIC DNA]</scope>
    <source>
        <strain evidence="3">CBS 304.66</strain>
    </source>
</reference>
<feature type="transmembrane region" description="Helical" evidence="1">
    <location>
        <begin position="207"/>
        <end position="234"/>
    </location>
</feature>
<evidence type="ECO:0008006" key="4">
    <source>
        <dbReference type="Google" id="ProtNLM"/>
    </source>
</evidence>
<accession>A0A9P4JW69</accession>
<keyword evidence="3" id="KW-1185">Reference proteome</keyword>
<dbReference type="InterPro" id="IPR046536">
    <property type="entry name" value="DUF6601"/>
</dbReference>
<keyword evidence="1" id="KW-1133">Transmembrane helix</keyword>
<evidence type="ECO:0000313" key="3">
    <source>
        <dbReference type="Proteomes" id="UP000800093"/>
    </source>
</evidence>